<dbReference type="AlphaFoldDB" id="A0A371F6A9"/>
<feature type="non-terminal residue" evidence="1">
    <location>
        <position position="1"/>
    </location>
</feature>
<protein>
    <submittedName>
        <fullName evidence="1">Uncharacterized protein</fullName>
    </submittedName>
</protein>
<sequence>MTSRSSKDHKTPSFSFTFGEPFYILKQMDKLRIVNIITSHSPFELVYGFNPLSPLDLLPLPNVSSMLNCNELSKAHFVKDLHAKTRLIIPNLIKDLEEVGYT</sequence>
<dbReference type="EMBL" id="QJKJ01010395">
    <property type="protein sequence ID" value="RDX73819.1"/>
    <property type="molecule type" value="Genomic_DNA"/>
</dbReference>
<evidence type="ECO:0000313" key="2">
    <source>
        <dbReference type="Proteomes" id="UP000257109"/>
    </source>
</evidence>
<gene>
    <name evidence="1" type="ORF">CR513_46509</name>
</gene>
<accession>A0A371F6A9</accession>
<reference evidence="1" key="1">
    <citation type="submission" date="2018-05" db="EMBL/GenBank/DDBJ databases">
        <title>Draft genome of Mucuna pruriens seed.</title>
        <authorList>
            <person name="Nnadi N.E."/>
            <person name="Vos R."/>
            <person name="Hasami M.H."/>
            <person name="Devisetty U.K."/>
            <person name="Aguiy J.C."/>
        </authorList>
    </citation>
    <scope>NUCLEOTIDE SEQUENCE [LARGE SCALE GENOMIC DNA]</scope>
    <source>
        <strain evidence="1">JCA_2017</strain>
    </source>
</reference>
<organism evidence="1 2">
    <name type="scientific">Mucuna pruriens</name>
    <name type="common">Velvet bean</name>
    <name type="synonym">Dolichos pruriens</name>
    <dbReference type="NCBI Taxonomy" id="157652"/>
    <lineage>
        <taxon>Eukaryota</taxon>
        <taxon>Viridiplantae</taxon>
        <taxon>Streptophyta</taxon>
        <taxon>Embryophyta</taxon>
        <taxon>Tracheophyta</taxon>
        <taxon>Spermatophyta</taxon>
        <taxon>Magnoliopsida</taxon>
        <taxon>eudicotyledons</taxon>
        <taxon>Gunneridae</taxon>
        <taxon>Pentapetalae</taxon>
        <taxon>rosids</taxon>
        <taxon>fabids</taxon>
        <taxon>Fabales</taxon>
        <taxon>Fabaceae</taxon>
        <taxon>Papilionoideae</taxon>
        <taxon>50 kb inversion clade</taxon>
        <taxon>NPAAA clade</taxon>
        <taxon>indigoferoid/millettioid clade</taxon>
        <taxon>Phaseoleae</taxon>
        <taxon>Mucuna</taxon>
    </lineage>
</organism>
<keyword evidence="2" id="KW-1185">Reference proteome</keyword>
<name>A0A371F6A9_MUCPR</name>
<proteinExistence type="predicted"/>
<dbReference type="Proteomes" id="UP000257109">
    <property type="component" value="Unassembled WGS sequence"/>
</dbReference>
<evidence type="ECO:0000313" key="1">
    <source>
        <dbReference type="EMBL" id="RDX73819.1"/>
    </source>
</evidence>
<comment type="caution">
    <text evidence="1">The sequence shown here is derived from an EMBL/GenBank/DDBJ whole genome shotgun (WGS) entry which is preliminary data.</text>
</comment>